<feature type="compositionally biased region" description="Polar residues" evidence="4">
    <location>
        <begin position="665"/>
        <end position="682"/>
    </location>
</feature>
<keyword evidence="3" id="KW-0175">Coiled coil</keyword>
<dbReference type="SUPFAM" id="SSF56112">
    <property type="entry name" value="Protein kinase-like (PK-like)"/>
    <property type="match status" value="1"/>
</dbReference>
<dbReference type="SUPFAM" id="SSF48371">
    <property type="entry name" value="ARM repeat"/>
    <property type="match status" value="1"/>
</dbReference>
<feature type="compositionally biased region" description="Polar residues" evidence="4">
    <location>
        <begin position="77"/>
        <end position="86"/>
    </location>
</feature>
<keyword evidence="2" id="KW-0418">Kinase</keyword>
<feature type="region of interest" description="Disordered" evidence="4">
    <location>
        <begin position="49"/>
        <end position="101"/>
    </location>
</feature>
<gene>
    <name evidence="5" type="ORF">CTOB1V02_LOCUS7294</name>
</gene>
<evidence type="ECO:0000256" key="2">
    <source>
        <dbReference type="ARBA" id="ARBA00022777"/>
    </source>
</evidence>
<accession>A0A7R8WD49</accession>
<dbReference type="PROSITE" id="PS00916">
    <property type="entry name" value="PI3_4_KINASE_2"/>
    <property type="match status" value="1"/>
</dbReference>
<feature type="region of interest" description="Disordered" evidence="4">
    <location>
        <begin position="1"/>
        <end position="33"/>
    </location>
</feature>
<dbReference type="Gene3D" id="1.10.1070.11">
    <property type="entry name" value="Phosphatidylinositol 3-/4-kinase, catalytic domain"/>
    <property type="match status" value="1"/>
</dbReference>
<feature type="region of interest" description="Disordered" evidence="4">
    <location>
        <begin position="658"/>
        <end position="687"/>
    </location>
</feature>
<dbReference type="GO" id="GO:0000184">
    <property type="term" value="P:nuclear-transcribed mRNA catabolic process, nonsense-mediated decay"/>
    <property type="evidence" value="ECO:0007669"/>
    <property type="project" value="InterPro"/>
</dbReference>
<dbReference type="GO" id="GO:0005634">
    <property type="term" value="C:nucleus"/>
    <property type="evidence" value="ECO:0007669"/>
    <property type="project" value="TreeGrafter"/>
</dbReference>
<evidence type="ECO:0000313" key="5">
    <source>
        <dbReference type="EMBL" id="CAD7229424.1"/>
    </source>
</evidence>
<dbReference type="PANTHER" id="PTHR11139">
    <property type="entry name" value="ATAXIA TELANGIECTASIA MUTATED ATM -RELATED"/>
    <property type="match status" value="1"/>
</dbReference>
<name>A0A7R8WD49_9CRUS</name>
<dbReference type="InterPro" id="IPR050517">
    <property type="entry name" value="DDR_Repair_Kinase"/>
</dbReference>
<dbReference type="InterPro" id="IPR016024">
    <property type="entry name" value="ARM-type_fold"/>
</dbReference>
<dbReference type="PANTHER" id="PTHR11139:SF71">
    <property type="entry name" value="SERINE_THREONINE-PROTEIN KINASE SMG1"/>
    <property type="match status" value="1"/>
</dbReference>
<dbReference type="PROSITE" id="PS50290">
    <property type="entry name" value="PI3_4_KINASE_3"/>
    <property type="match status" value="1"/>
</dbReference>
<evidence type="ECO:0000256" key="1">
    <source>
        <dbReference type="ARBA" id="ARBA00022679"/>
    </source>
</evidence>
<dbReference type="InterPro" id="IPR011009">
    <property type="entry name" value="Kinase-like_dom_sf"/>
</dbReference>
<dbReference type="EMBL" id="OB662056">
    <property type="protein sequence ID" value="CAD7229424.1"/>
    <property type="molecule type" value="Genomic_DNA"/>
</dbReference>
<feature type="compositionally biased region" description="Basic and acidic residues" evidence="4">
    <location>
        <begin position="1773"/>
        <end position="1785"/>
    </location>
</feature>
<dbReference type="InterPro" id="IPR036940">
    <property type="entry name" value="PI3/4_kinase_cat_sf"/>
</dbReference>
<dbReference type="OrthoDB" id="10065496at2759"/>
<sequence length="2283" mass="254210">MPGEVWEKSRTRVGAAPAVEKENGEKKVSGGEEECARWKCVRAKGVLLSRPPAEATDATSTGGVAENGVERKEKSSSRNPPFTGSGNRMRRNEEQLGSQTDGITKKLKDLNVAENDQISKKIRRLSREDDSISYILQCRKIKECLLSRSNFGYIRRALSDLLSWLAAEIDHLPQKAANQAVIECLGAIGYVLENDYRRFLSWVFDYFPSLESEQLKIPYYQALYQMLILYEKNPCSLKVPRLLVPDLIKNVLDASEEGDDFAAFANALDVLIQTSKVDPYAFRENFSDVMDLMIGWSIVPSLRPRQLSVIHGYIKELAHVWKAKVDFTMSITEQILEDIGAYLEFIKSHEESSATEKKQNLLRLAALYAILDTVLHNRPRKGRTESSTTLCTEMLKHFSEEYFSRFLSVCLGMAAVLSDDEMTVEYVSQALHLVFSLPWTVLPDAKVTANLSLLLNFLTHSLSSSLVTCKDSSTVNSLRSFPLVVKRIGSNLPPEFVPSLFKSDDAPLKVLRRSPNPIIVSACLDVFVSLLSLKSIPVMQSTYSQLVDDLENGDHPTQMFALAALTPVANLRYSFIAMLALSPPIFKLLLTKATSIQDSRTKDQFQSARAALALLFSHCQCHSHFVSSSSLFSSPMATAISSPSSSLLSFSPASEPLAPLRTPLGPTTPSSNEHPSANTSPGPDSMLKTATEGLLAEELKLLLALFKADSKMSPGPREEVLSLSLPWFMAVLSSLPKDPPAAHSEEFLALSAPFVPVLVSVAHELIGKDTDTAAASSMLQCLDCILHLLSLQHECMNDSTTSMICRLCFTLLRDKDEAIRTMVAKLLGYVPFRILQTTFKEQSMWQLSPSSTETMSTASRSIMARAVLFPSLDRRDFALLMDAWFFHPTNPQPDINRMIRTAPRSADPRAALRPPILEALLSRPSLASLWAAWQTAGFFVAAKLKTDLGKPSNAFSGISNAVNALPPLFKCQPRPSLFKRGKEVLLFVDALERVTYNAGSGTALALPSPNQVVQGFFHTNRHVTEGFLRQWREGLLTVALEIEDPAAGVWHGTKLLQGLREGQEALIETTVYRVAACYALLHETGSINGSDEIHGFAMWIKAKFGKEFDWLQAMEAQAAGNFESAIRLYHREIRQRVSRKQDQTEDWMWQRLSRQVGLGAVEPAARSLGVGPTLGECHLRIGEYHDAQDWWERLSPSETNHLDHRFLSALSQFNEEGPLFLPPPAPVFVPSLTDNESRELPGEDFWSLQRWKSEACLELLRTCVQCTVPSNTALSSLKISESLFAFHPRRSSMMKLFWGRRLLRSSSLLEPEEVELCDSSDLILCLNWLDLQRRNDDARNVKPGLLRNLYQNLCLAGAKKARLDGNLRLAQRLLDRGTEREAHLPPTVRARFVREAVQLVLSGESVSKDAFDSLPVLLDSILSCLRDASLPFDVLTPQGERTALEETAASLLLYARVARRAGDERVEHFITPEVTALCHKHQASNPPVPSLAHMDLVGLLLHTPVALAPSSSAAWAQWAEWCFSRGEEEVQRLKSGSASTPADAAHFLPASLPDAAREGIWHALTEHWARSLPTHSQDPVILSSLQSSILGHLSSSPEAAPCLRQLVLFWMRRREEALAFHLAATHAYFAFLKLEADESRSSFACVAATLRLHHLLVKHAGALQKEMEAGLADTPCGPWKAILPQLFSRLIHPQPFARLAITDLLSRIAVGESHLIVFPAVVGALGVEEGTATDLLSVDEGWRGVLGGGYQQAPPESNGPGAEGEGEMDGPPEEERSGEHERRGNEAHLMRNCLLSLLDSLKRKNREGMEEVQVLIRELRRISVLWEELWLGTLQQIHGEVSRRIKLLEEEYEKLKKNQSLSRDERDSLMRAKHRILFAPVLFALDQLASLTSAAPETRNERMFQERYIDDVILLLTDSWIQSALRSVREASSPLQPGACWSGFRSLEKSLVDRASRRGAALLRMEHISPVLYAMKGTSVVLPGRSNTLGVRSSSPVCIAGVENSVTILPTKTRPKKLAFVGHNGRRYHYLFKGLEDLHLDERAMQFLSILNTLFASEARRGQDPFRACHYSVTPLGPRSGLIQWVEGGTPLFGLYRRWYQRRFELKEGAILRPSEIFMRKLQPHLKGSNLSPESRKDWPAHILRSVLLELMNETPTDILANEIWAFSRDAQEWLRNTERYTRSTAVMSMVGYVLGLGDRHLDNLLVDLHSGEIIHIDYNVCFEKGLSLKIPENVPFRLTPNIVGAMGVSGLEVSGVEGGDTLGSLSGISFWGKDSSLLFFLP</sequence>
<dbReference type="InterPro" id="IPR000403">
    <property type="entry name" value="PI3/4_kinase_cat_dom"/>
</dbReference>
<proteinExistence type="predicted"/>
<feature type="compositionally biased region" description="Basic and acidic residues" evidence="4">
    <location>
        <begin position="1"/>
        <end position="10"/>
    </location>
</feature>
<dbReference type="Pfam" id="PF15785">
    <property type="entry name" value="SMG1"/>
    <property type="match status" value="2"/>
</dbReference>
<feature type="coiled-coil region" evidence="3">
    <location>
        <begin position="1798"/>
        <end position="1865"/>
    </location>
</feature>
<protein>
    <submittedName>
        <fullName evidence="5">Uncharacterized protein</fullName>
    </submittedName>
</protein>
<feature type="region of interest" description="Disordered" evidence="4">
    <location>
        <begin position="1747"/>
        <end position="1785"/>
    </location>
</feature>
<keyword evidence="1" id="KW-0808">Transferase</keyword>
<dbReference type="InterPro" id="IPR031559">
    <property type="entry name" value="SMG1"/>
</dbReference>
<dbReference type="InterPro" id="IPR018936">
    <property type="entry name" value="PI3/4_kinase_CS"/>
</dbReference>
<dbReference type="Gene3D" id="3.30.1010.10">
    <property type="entry name" value="Phosphatidylinositol 3-kinase Catalytic Subunit, Chain A, domain 4"/>
    <property type="match status" value="1"/>
</dbReference>
<dbReference type="SMART" id="SM00146">
    <property type="entry name" value="PI3Kc"/>
    <property type="match status" value="1"/>
</dbReference>
<organism evidence="5">
    <name type="scientific">Cyprideis torosa</name>
    <dbReference type="NCBI Taxonomy" id="163714"/>
    <lineage>
        <taxon>Eukaryota</taxon>
        <taxon>Metazoa</taxon>
        <taxon>Ecdysozoa</taxon>
        <taxon>Arthropoda</taxon>
        <taxon>Crustacea</taxon>
        <taxon>Oligostraca</taxon>
        <taxon>Ostracoda</taxon>
        <taxon>Podocopa</taxon>
        <taxon>Podocopida</taxon>
        <taxon>Cytherocopina</taxon>
        <taxon>Cytheroidea</taxon>
        <taxon>Cytherideidae</taxon>
        <taxon>Cyprideis</taxon>
    </lineage>
</organism>
<dbReference type="GO" id="GO:0004674">
    <property type="term" value="F:protein serine/threonine kinase activity"/>
    <property type="evidence" value="ECO:0007669"/>
    <property type="project" value="InterPro"/>
</dbReference>
<evidence type="ECO:0000256" key="3">
    <source>
        <dbReference type="SAM" id="Coils"/>
    </source>
</evidence>
<evidence type="ECO:0000256" key="4">
    <source>
        <dbReference type="SAM" id="MobiDB-lite"/>
    </source>
</evidence>
<dbReference type="Pfam" id="PF00454">
    <property type="entry name" value="PI3_PI4_kinase"/>
    <property type="match status" value="1"/>
</dbReference>
<feature type="compositionally biased region" description="Basic and acidic residues" evidence="4">
    <location>
        <begin position="19"/>
        <end position="33"/>
    </location>
</feature>
<dbReference type="SMART" id="SM01345">
    <property type="entry name" value="Rapamycin_bind"/>
    <property type="match status" value="1"/>
</dbReference>
<reference evidence="5" key="1">
    <citation type="submission" date="2020-11" db="EMBL/GenBank/DDBJ databases">
        <authorList>
            <person name="Tran Van P."/>
        </authorList>
    </citation>
    <scope>NUCLEOTIDE SEQUENCE</scope>
</reference>